<evidence type="ECO:0000313" key="2">
    <source>
        <dbReference type="Proteomes" id="UP000054621"/>
    </source>
</evidence>
<dbReference type="Gene3D" id="1.25.40.20">
    <property type="entry name" value="Ankyrin repeat-containing domain"/>
    <property type="match status" value="1"/>
</dbReference>
<dbReference type="InterPro" id="IPR036770">
    <property type="entry name" value="Ankyrin_rpt-contain_sf"/>
</dbReference>
<dbReference type="SUPFAM" id="SSF140860">
    <property type="entry name" value="Pseudo ankyrin repeat-like"/>
    <property type="match status" value="1"/>
</dbReference>
<dbReference type="PATRIC" id="fig|28087.4.peg.2083"/>
<dbReference type="EMBL" id="LNYV01000030">
    <property type="protein sequence ID" value="KTD56826.1"/>
    <property type="molecule type" value="Genomic_DNA"/>
</dbReference>
<comment type="caution">
    <text evidence="1">The sequence shown here is derived from an EMBL/GenBank/DDBJ whole genome shotgun (WGS) entry which is preliminary data.</text>
</comment>
<evidence type="ECO:0000313" key="1">
    <source>
        <dbReference type="EMBL" id="KTD56826.1"/>
    </source>
</evidence>
<protein>
    <submittedName>
        <fullName evidence="1">Ankyrin repeat protein</fullName>
    </submittedName>
</protein>
<dbReference type="eggNOG" id="ENOG502ZDS2">
    <property type="taxonomic scope" value="Bacteria"/>
</dbReference>
<name>A0A0W0YIQ6_9GAMM</name>
<organism evidence="1 2">
    <name type="scientific">Legionella sainthelensi</name>
    <dbReference type="NCBI Taxonomy" id="28087"/>
    <lineage>
        <taxon>Bacteria</taxon>
        <taxon>Pseudomonadati</taxon>
        <taxon>Pseudomonadota</taxon>
        <taxon>Gammaproteobacteria</taxon>
        <taxon>Legionellales</taxon>
        <taxon>Legionellaceae</taxon>
        <taxon>Legionella</taxon>
    </lineage>
</organism>
<gene>
    <name evidence="1" type="ORF">Lsai_1939</name>
</gene>
<reference evidence="1 2" key="1">
    <citation type="submission" date="2015-11" db="EMBL/GenBank/DDBJ databases">
        <title>Genomic analysis of 38 Legionella species identifies large and diverse effector repertoires.</title>
        <authorList>
            <person name="Burstein D."/>
            <person name="Amaro F."/>
            <person name="Zusman T."/>
            <person name="Lifshitz Z."/>
            <person name="Cohen O."/>
            <person name="Gilbert J.A."/>
            <person name="Pupko T."/>
            <person name="Shuman H.A."/>
            <person name="Segal G."/>
        </authorList>
    </citation>
    <scope>NUCLEOTIDE SEQUENCE [LARGE SCALE GENOMIC DNA]</scope>
    <source>
        <strain evidence="1 2">Mt.St.Helens-4</strain>
    </source>
</reference>
<dbReference type="Proteomes" id="UP000054621">
    <property type="component" value="Unassembled WGS sequence"/>
</dbReference>
<dbReference type="STRING" id="28087.Lsai_1939"/>
<proteinExistence type="predicted"/>
<dbReference type="AlphaFoldDB" id="A0A0W0YIQ6"/>
<dbReference type="RefSeq" id="WP_051544798.1">
    <property type="nucleotide sequence ID" value="NZ_CAAAJE010000045.1"/>
</dbReference>
<sequence>MLAAQNFDAYRRAAENGHLDILHYLEEKSSAETLQDMIAEGNFYSFRYAAANKHFDVTNHLLSHASVFSYAEAHQYEYQQPHVTPFIENKLTELRARQQQMQARYQDAVFDVTSTEEAKLLFYIVRNLIRRNNAGLTEDLRYLLEIPSVKALAHTTELVNCCCRG</sequence>
<accession>A0A0W0YIQ6</accession>